<dbReference type="EMBL" id="GL996528">
    <property type="protein sequence ID" value="EGV60809.1"/>
    <property type="molecule type" value="Genomic_DNA"/>
</dbReference>
<gene>
    <name evidence="2" type="ORF">CANTEDRAFT_128446</name>
</gene>
<dbReference type="OrthoDB" id="5378975at2759"/>
<evidence type="ECO:0000313" key="3">
    <source>
        <dbReference type="Proteomes" id="UP000000707"/>
    </source>
</evidence>
<dbReference type="GeneID" id="18249307"/>
<organism evidence="3">
    <name type="scientific">Candida tenuis (strain ATCC 10573 / BCRC 21748 / CBS 615 / JCM 9827 / NBRC 10315 / NRRL Y-1498 / VKM Y-70)</name>
    <name type="common">Yeast</name>
    <name type="synonym">Yamadazyma tenuis</name>
    <dbReference type="NCBI Taxonomy" id="590646"/>
    <lineage>
        <taxon>Eukaryota</taxon>
        <taxon>Fungi</taxon>
        <taxon>Dikarya</taxon>
        <taxon>Ascomycota</taxon>
        <taxon>Saccharomycotina</taxon>
        <taxon>Pichiomycetes</taxon>
        <taxon>Debaryomycetaceae</taxon>
        <taxon>Yamadazyma</taxon>
    </lineage>
</organism>
<sequence>MAKVEFSDEEEFDTFNEPVMDDSATSNQKDDDDFGSFDSASFDDFEAPTAPKTLSKYMKIDGFSAANEEFDRQLDALLDTILPGDGETPKERPQTPISSLLDDRSSMILNQLNKIPHLKPNNWVRSHIRHNLLIKLGIPINLDEIKDEKTAFLNPNNLKSSATRRKSINEQDIDWDGIAIPEFKQLKLSQNERSELMTKTNDILSQIETDNLNNSSKSFLDGCSEDKVHQKLEQLRHNSDQLLKLASVWKDQFEDLKKNSEIYESVVQNLIGYSQKLERNELLNSLKHVKSSTHKRKSAWR</sequence>
<dbReference type="PANTHER" id="PTHR38698">
    <property type="entry name" value="EXPRESSED PROTEIN"/>
    <property type="match status" value="1"/>
</dbReference>
<dbReference type="STRING" id="590646.G3BCD3"/>
<dbReference type="eggNOG" id="ENOG502RZVD">
    <property type="taxonomic scope" value="Eukaryota"/>
</dbReference>
<dbReference type="HOGENOM" id="CLU_041801_0_0_1"/>
<dbReference type="PANTHER" id="PTHR38698:SF1">
    <property type="entry name" value="FUNGAL PROTEIN"/>
    <property type="match status" value="1"/>
</dbReference>
<accession>G3BCD3</accession>
<feature type="compositionally biased region" description="Acidic residues" evidence="1">
    <location>
        <begin position="30"/>
        <end position="46"/>
    </location>
</feature>
<feature type="region of interest" description="Disordered" evidence="1">
    <location>
        <begin position="1"/>
        <end position="47"/>
    </location>
</feature>
<evidence type="ECO:0000256" key="1">
    <source>
        <dbReference type="SAM" id="MobiDB-lite"/>
    </source>
</evidence>
<reference evidence="2 3" key="1">
    <citation type="journal article" date="2011" name="Proc. Natl. Acad. Sci. U.S.A.">
        <title>Comparative genomics of xylose-fermenting fungi for enhanced biofuel production.</title>
        <authorList>
            <person name="Wohlbach D.J."/>
            <person name="Kuo A."/>
            <person name="Sato T.K."/>
            <person name="Potts K.M."/>
            <person name="Salamov A.A."/>
            <person name="LaButti K.M."/>
            <person name="Sun H."/>
            <person name="Clum A."/>
            <person name="Pangilinan J.L."/>
            <person name="Lindquist E.A."/>
            <person name="Lucas S."/>
            <person name="Lapidus A."/>
            <person name="Jin M."/>
            <person name="Gunawan C."/>
            <person name="Balan V."/>
            <person name="Dale B.E."/>
            <person name="Jeffries T.W."/>
            <person name="Zinkel R."/>
            <person name="Barry K.W."/>
            <person name="Grigoriev I.V."/>
            <person name="Gasch A.P."/>
        </authorList>
    </citation>
    <scope>NUCLEOTIDE SEQUENCE [LARGE SCALE GENOMIC DNA]</scope>
    <source>
        <strain evidence="3">ATCC 10573 / BCRC 21748 / CBS 615 / JCM 9827 / NBRC 10315 / NRRL Y-1498 / VKM Y-70</strain>
    </source>
</reference>
<name>G3BCD3_CANTC</name>
<dbReference type="InterPro" id="IPR031355">
    <property type="entry name" value="YBL010C/LAA2-like"/>
</dbReference>
<evidence type="ECO:0000313" key="2">
    <source>
        <dbReference type="EMBL" id="EGV60809.1"/>
    </source>
</evidence>
<dbReference type="KEGG" id="cten:18249307"/>
<proteinExistence type="predicted"/>
<dbReference type="RefSeq" id="XP_006690023.1">
    <property type="nucleotide sequence ID" value="XM_006689960.1"/>
</dbReference>
<dbReference type="Pfam" id="PF17104">
    <property type="entry name" value="YBL010C_LAA2"/>
    <property type="match status" value="1"/>
</dbReference>
<dbReference type="AlphaFoldDB" id="G3BCD3"/>
<dbReference type="Proteomes" id="UP000000707">
    <property type="component" value="Unassembled WGS sequence"/>
</dbReference>
<keyword evidence="3" id="KW-1185">Reference proteome</keyword>
<protein>
    <submittedName>
        <fullName evidence="2">Uncharacterized protein</fullName>
    </submittedName>
</protein>